<evidence type="ECO:0000313" key="1">
    <source>
        <dbReference type="WBParaSite" id="SCUD_0000441701-mRNA-1"/>
    </source>
</evidence>
<reference evidence="1" key="1">
    <citation type="submission" date="2016-06" db="UniProtKB">
        <authorList>
            <consortium name="WormBaseParasite"/>
        </authorList>
    </citation>
    <scope>IDENTIFICATION</scope>
</reference>
<name>A0A183JNY1_9TREM</name>
<accession>A0A183JNY1</accession>
<dbReference type="WBParaSite" id="SCUD_0000441701-mRNA-1">
    <property type="protein sequence ID" value="SCUD_0000441701-mRNA-1"/>
    <property type="gene ID" value="SCUD_0000441701"/>
</dbReference>
<organism evidence="1">
    <name type="scientific">Schistosoma curassoni</name>
    <dbReference type="NCBI Taxonomy" id="6186"/>
    <lineage>
        <taxon>Eukaryota</taxon>
        <taxon>Metazoa</taxon>
        <taxon>Spiralia</taxon>
        <taxon>Lophotrochozoa</taxon>
        <taxon>Platyhelminthes</taxon>
        <taxon>Trematoda</taxon>
        <taxon>Digenea</taxon>
        <taxon>Strigeidida</taxon>
        <taxon>Schistosomatoidea</taxon>
        <taxon>Schistosomatidae</taxon>
        <taxon>Schistosoma</taxon>
    </lineage>
</organism>
<protein>
    <submittedName>
        <fullName evidence="1">Uncharacterized protein</fullName>
    </submittedName>
</protein>
<sequence length="47" mass="5269">MQTNNQNNGLLLLILIRKFTHFFSSSLASLLDLLLFSPLSLTSTESE</sequence>
<proteinExistence type="predicted"/>
<dbReference type="AlphaFoldDB" id="A0A183JNY1"/>